<dbReference type="RefSeq" id="WP_037244427.1">
    <property type="nucleotide sequence ID" value="NZ_CP008947.1"/>
</dbReference>
<feature type="transmembrane region" description="Helical" evidence="1">
    <location>
        <begin position="144"/>
        <end position="162"/>
    </location>
</feature>
<name>A0A076ENM1_RHOOP</name>
<organism evidence="2 3">
    <name type="scientific">Rhodococcus opacus</name>
    <name type="common">Nocardia opaca</name>
    <dbReference type="NCBI Taxonomy" id="37919"/>
    <lineage>
        <taxon>Bacteria</taxon>
        <taxon>Bacillati</taxon>
        <taxon>Actinomycetota</taxon>
        <taxon>Actinomycetes</taxon>
        <taxon>Mycobacteriales</taxon>
        <taxon>Nocardiaceae</taxon>
        <taxon>Rhodococcus</taxon>
    </lineage>
</organism>
<proteinExistence type="predicted"/>
<evidence type="ECO:0000313" key="2">
    <source>
        <dbReference type="EMBL" id="AII05029.1"/>
    </source>
</evidence>
<keyword evidence="1" id="KW-1133">Transmembrane helix</keyword>
<reference evidence="2 3" key="1">
    <citation type="submission" date="2014-07" db="EMBL/GenBank/DDBJ databases">
        <title>Genome Sequence of Rhodococcus opacus Strain R7, a Biodegrader of Mono- and Polycyclic Aromatic Hydrocarbons.</title>
        <authorList>
            <person name="Di Gennaro P."/>
            <person name="Zampolli J."/>
            <person name="Presti I."/>
            <person name="Cappelletti M."/>
            <person name="D'Ursi P."/>
            <person name="Orro A."/>
            <person name="Mezzelani A."/>
            <person name="Milanesi L."/>
        </authorList>
    </citation>
    <scope>NUCLEOTIDE SEQUENCE [LARGE SCALE GENOMIC DNA]</scope>
    <source>
        <strain evidence="2 3">R7</strain>
    </source>
</reference>
<keyword evidence="1" id="KW-0812">Transmembrane</keyword>
<feature type="transmembrane region" description="Helical" evidence="1">
    <location>
        <begin position="168"/>
        <end position="186"/>
    </location>
</feature>
<dbReference type="Pfam" id="PF12730">
    <property type="entry name" value="ABC2_membrane_4"/>
    <property type="match status" value="1"/>
</dbReference>
<dbReference type="EMBL" id="CP008947">
    <property type="protein sequence ID" value="AII05029.1"/>
    <property type="molecule type" value="Genomic_DNA"/>
</dbReference>
<accession>A0A076ENM1</accession>
<evidence type="ECO:0000313" key="3">
    <source>
        <dbReference type="Proteomes" id="UP000028488"/>
    </source>
</evidence>
<sequence length="259" mass="27073">MTALLTAEFRKVTTLRFWWMLGLAPLIVGMFSSAITLPVMRAFTDAFEADPSEANLAATLFGLAVAVALVVLFAALFGAVNVGTEFRYKTLTTTFLTARGRDGVIGTKLAVTAAFGFFYCLVVEVVSVALLLTFGGDTFELRGSLFAMLGAALICGALWALIGGGVSMLTGSSVGSCIALVVWYTLGEMILRSILSGIGIGSVGSVLPVSATLGTVANAAAGNEIDWLTLWPTAPLALIVWTAVFVGGGWALTRQRDIT</sequence>
<feature type="transmembrane region" description="Helical" evidence="1">
    <location>
        <begin position="17"/>
        <end position="39"/>
    </location>
</feature>
<dbReference type="AlphaFoldDB" id="A0A076ENM1"/>
<protein>
    <submittedName>
        <fullName evidence="2">Membrane protein</fullName>
    </submittedName>
</protein>
<feature type="transmembrane region" description="Helical" evidence="1">
    <location>
        <begin position="109"/>
        <end position="132"/>
    </location>
</feature>
<gene>
    <name evidence="2" type="ORF">EP51_10570</name>
</gene>
<feature type="transmembrane region" description="Helical" evidence="1">
    <location>
        <begin position="60"/>
        <end position="80"/>
    </location>
</feature>
<evidence type="ECO:0000256" key="1">
    <source>
        <dbReference type="SAM" id="Phobius"/>
    </source>
</evidence>
<dbReference type="eggNOG" id="ENOG5032XHD">
    <property type="taxonomic scope" value="Bacteria"/>
</dbReference>
<feature type="transmembrane region" description="Helical" evidence="1">
    <location>
        <begin position="198"/>
        <end position="221"/>
    </location>
</feature>
<feature type="transmembrane region" description="Helical" evidence="1">
    <location>
        <begin position="233"/>
        <end position="253"/>
    </location>
</feature>
<dbReference type="Proteomes" id="UP000028488">
    <property type="component" value="Chromosome"/>
</dbReference>
<keyword evidence="1" id="KW-0472">Membrane</keyword>